<dbReference type="Proteomes" id="UP000008311">
    <property type="component" value="Unassembled WGS sequence"/>
</dbReference>
<organism evidence="1 2">
    <name type="scientific">Ricinus communis</name>
    <name type="common">Castor bean</name>
    <dbReference type="NCBI Taxonomy" id="3988"/>
    <lineage>
        <taxon>Eukaryota</taxon>
        <taxon>Viridiplantae</taxon>
        <taxon>Streptophyta</taxon>
        <taxon>Embryophyta</taxon>
        <taxon>Tracheophyta</taxon>
        <taxon>Spermatophyta</taxon>
        <taxon>Magnoliopsida</taxon>
        <taxon>eudicotyledons</taxon>
        <taxon>Gunneridae</taxon>
        <taxon>Pentapetalae</taxon>
        <taxon>rosids</taxon>
        <taxon>fabids</taxon>
        <taxon>Malpighiales</taxon>
        <taxon>Euphorbiaceae</taxon>
        <taxon>Acalyphoideae</taxon>
        <taxon>Acalypheae</taxon>
        <taxon>Ricinus</taxon>
    </lineage>
</organism>
<accession>B9T4N2</accession>
<gene>
    <name evidence="1" type="ORF">RCOM_0103500</name>
</gene>
<evidence type="ECO:0000313" key="1">
    <source>
        <dbReference type="EMBL" id="EEF29172.1"/>
    </source>
</evidence>
<evidence type="ECO:0000313" key="2">
    <source>
        <dbReference type="Proteomes" id="UP000008311"/>
    </source>
</evidence>
<sequence length="147" mass="16498">MMNKTKPCMNAVDGSSGNIASRIEAKGMAEPALIYNRSIQPELGKCLARISLIVPPNKEIKATAKCPSILKQKTDEYSLWIYYLHKKGMDYWQRGELKYQPGIPMNDVEVISTEQSLPRMEPRFSVSCSHPNALPQLLSLVESATRD</sequence>
<proteinExistence type="predicted"/>
<protein>
    <submittedName>
        <fullName evidence="1">Uncharacterized protein</fullName>
    </submittedName>
</protein>
<reference evidence="2" key="1">
    <citation type="journal article" date="2010" name="Nat. Biotechnol.">
        <title>Draft genome sequence of the oilseed species Ricinus communis.</title>
        <authorList>
            <person name="Chan A.P."/>
            <person name="Crabtree J."/>
            <person name="Zhao Q."/>
            <person name="Lorenzi H."/>
            <person name="Orvis J."/>
            <person name="Puiu D."/>
            <person name="Melake-Berhan A."/>
            <person name="Jones K.M."/>
            <person name="Redman J."/>
            <person name="Chen G."/>
            <person name="Cahoon E.B."/>
            <person name="Gedil M."/>
            <person name="Stanke M."/>
            <person name="Haas B.J."/>
            <person name="Wortman J.R."/>
            <person name="Fraser-Liggett C.M."/>
            <person name="Ravel J."/>
            <person name="Rabinowicz P.D."/>
        </authorList>
    </citation>
    <scope>NUCLEOTIDE SEQUENCE [LARGE SCALE GENOMIC DNA]</scope>
    <source>
        <strain evidence="2">cv. Hale</strain>
    </source>
</reference>
<dbReference type="InParanoid" id="B9T4N2"/>
<name>B9T4N2_RICCO</name>
<dbReference type="EMBL" id="EQ974481">
    <property type="protein sequence ID" value="EEF29172.1"/>
    <property type="molecule type" value="Genomic_DNA"/>
</dbReference>
<dbReference type="AlphaFoldDB" id="B9T4N2"/>
<keyword evidence="2" id="KW-1185">Reference proteome</keyword>